<sequence length="244" mass="28324">MFEGENQREETLQKEEGPQCVACVKAGWACPGYSRRWRFVDEMDGLKKLYSKKRYIFDEQCNDHWKSTWDGQEIVLWDMQLNTIGAHNAAMFIYFLENPRTQAAFPLAYHGSFYRHIPSRLGHNMALDSGISCLCSIFIERLTGQNTTTAILEEYVKSLRRLRRMLNDSKSNQDAETLCASIILQLCELLINTDFGRWIDLCQGSKHLIQQWGPDRFRDPFEREMLESQGGFIVSLRKGPHFPA</sequence>
<dbReference type="AlphaFoldDB" id="A0A9P3EUQ4"/>
<proteinExistence type="predicted"/>
<dbReference type="InterPro" id="IPR021858">
    <property type="entry name" value="Fun_TF"/>
</dbReference>
<dbReference type="GeneID" id="67004381"/>
<keyword evidence="2" id="KW-1185">Reference proteome</keyword>
<protein>
    <submittedName>
        <fullName evidence="1">Uncharacterized protein</fullName>
    </submittedName>
</protein>
<dbReference type="Pfam" id="PF11951">
    <property type="entry name" value="Fungal_trans_2"/>
    <property type="match status" value="1"/>
</dbReference>
<accession>A0A9P3EUQ4</accession>
<dbReference type="Proteomes" id="UP001043456">
    <property type="component" value="Unassembled WGS sequence"/>
</dbReference>
<evidence type="ECO:0000313" key="1">
    <source>
        <dbReference type="EMBL" id="GIJ86872.1"/>
    </source>
</evidence>
<dbReference type="RefSeq" id="XP_043157618.1">
    <property type="nucleotide sequence ID" value="XM_043301683.1"/>
</dbReference>
<comment type="caution">
    <text evidence="1">The sequence shown here is derived from an EMBL/GenBank/DDBJ whole genome shotgun (WGS) entry which is preliminary data.</text>
</comment>
<gene>
    <name evidence="1" type="ORF">Asppvi_005770</name>
</gene>
<dbReference type="PANTHER" id="PTHR38111">
    <property type="entry name" value="ZN(2)-C6 FUNGAL-TYPE DOMAIN-CONTAINING PROTEIN-RELATED"/>
    <property type="match status" value="1"/>
</dbReference>
<dbReference type="InterPro" id="IPR053178">
    <property type="entry name" value="Osmoadaptation_assoc"/>
</dbReference>
<dbReference type="PANTHER" id="PTHR38111:SF6">
    <property type="entry name" value="FINGER DOMAIN PROTEIN, PUTATIVE (AFU_ORTHOLOGUE AFUA_8G01940)-RELATED"/>
    <property type="match status" value="1"/>
</dbReference>
<dbReference type="EMBL" id="BHVY01000004">
    <property type="protein sequence ID" value="GIJ86872.1"/>
    <property type="molecule type" value="Genomic_DNA"/>
</dbReference>
<name>A0A9P3EUQ4_9EURO</name>
<evidence type="ECO:0000313" key="2">
    <source>
        <dbReference type="Proteomes" id="UP001043456"/>
    </source>
</evidence>
<organism evidence="1 2">
    <name type="scientific">Aspergillus pseudoviridinutans</name>
    <dbReference type="NCBI Taxonomy" id="1517512"/>
    <lineage>
        <taxon>Eukaryota</taxon>
        <taxon>Fungi</taxon>
        <taxon>Dikarya</taxon>
        <taxon>Ascomycota</taxon>
        <taxon>Pezizomycotina</taxon>
        <taxon>Eurotiomycetes</taxon>
        <taxon>Eurotiomycetidae</taxon>
        <taxon>Eurotiales</taxon>
        <taxon>Aspergillaceae</taxon>
        <taxon>Aspergillus</taxon>
        <taxon>Aspergillus subgen. Fumigati</taxon>
    </lineage>
</organism>
<dbReference type="OrthoDB" id="5429770at2759"/>
<reference evidence="1 2" key="1">
    <citation type="submission" date="2018-10" db="EMBL/GenBank/DDBJ databases">
        <title>Pan-genome distribution and transcriptional activeness of fungal secondary metabolism genes in Aspergillus section Fumigati.</title>
        <authorList>
            <person name="Takahashi H."/>
            <person name="Umemura M."/>
            <person name="Ninomiya A."/>
            <person name="Kusuya Y."/>
            <person name="Urayama S."/>
            <person name="Shimizu M."/>
            <person name="Watanabe A."/>
            <person name="Kamei K."/>
            <person name="Yaguchi T."/>
            <person name="Hagiwara D."/>
        </authorList>
    </citation>
    <scope>NUCLEOTIDE SEQUENCE [LARGE SCALE GENOMIC DNA]</scope>
    <source>
        <strain evidence="1 2">IFM 55266</strain>
    </source>
</reference>